<accession>A0A1F4XKK2</accession>
<organism evidence="1 2">
    <name type="scientific">Candidatus Abawacabacteria bacterium RBG_16_42_10</name>
    <dbReference type="NCBI Taxonomy" id="1817814"/>
    <lineage>
        <taxon>Bacteria</taxon>
        <taxon>Candidatus Abawacaibacteriota</taxon>
    </lineage>
</organism>
<dbReference type="EMBL" id="MEWR01000010">
    <property type="protein sequence ID" value="OGC82176.1"/>
    <property type="molecule type" value="Genomic_DNA"/>
</dbReference>
<name>A0A1F4XKK2_9BACT</name>
<proteinExistence type="predicted"/>
<dbReference type="Proteomes" id="UP000177614">
    <property type="component" value="Unassembled WGS sequence"/>
</dbReference>
<comment type="caution">
    <text evidence="1">The sequence shown here is derived from an EMBL/GenBank/DDBJ whole genome shotgun (WGS) entry which is preliminary data.</text>
</comment>
<reference evidence="1 2" key="1">
    <citation type="journal article" date="2016" name="Nat. Commun.">
        <title>Thousands of microbial genomes shed light on interconnected biogeochemical processes in an aquifer system.</title>
        <authorList>
            <person name="Anantharaman K."/>
            <person name="Brown C.T."/>
            <person name="Hug L.A."/>
            <person name="Sharon I."/>
            <person name="Castelle C.J."/>
            <person name="Probst A.J."/>
            <person name="Thomas B.C."/>
            <person name="Singh A."/>
            <person name="Wilkins M.J."/>
            <person name="Karaoz U."/>
            <person name="Brodie E.L."/>
            <person name="Williams K.H."/>
            <person name="Hubbard S.S."/>
            <person name="Banfield J.F."/>
        </authorList>
    </citation>
    <scope>NUCLEOTIDE SEQUENCE [LARGE SCALE GENOMIC DNA]</scope>
</reference>
<evidence type="ECO:0000313" key="1">
    <source>
        <dbReference type="EMBL" id="OGC82176.1"/>
    </source>
</evidence>
<evidence type="ECO:0008006" key="3">
    <source>
        <dbReference type="Google" id="ProtNLM"/>
    </source>
</evidence>
<gene>
    <name evidence="1" type="ORF">A2V81_01605</name>
</gene>
<protein>
    <recommendedName>
        <fullName evidence="3">Caib/baif family protein</fullName>
    </recommendedName>
</protein>
<sequence>MPVCKVSGEEFEYSALEQRIRDKLTVPMPTISPKSAFQHLGAFWQHFALHKRKSDFSQEEIISVFDEHCPYPVWHRDEWVKNANPSFAGYNFDKPFFDQLWELFQKCPMPHMIGGGNENCEYTDDWWHSKNCYLCHSGVDNEDLYYCYRVGRCRSSLFAVFCFDCELCTDLVSCDNCYNVTYAINSAYCRDSYFLFDCRNCSDCLFCFNLRNKQYCIGNKQLTREEFETEKAKYNFSSFKHYEKAKEEFAQTITTQAWWRTLQVNKCENVTGNYLQNDKNMDNCFFLEESEDCANYFRGYKLKDVSSSVGCFNIELAVGSVLTQDGSYDARFCFNVINSRFMEYSMNCLNCEHCFACSGLVGKKYHILNKEYSPEEYGTIKEKIVQQLRDQDIYGDFFPGHFAPCSYEESLAQVYWPLSHEEQKQKGLRVKADTNYPVHEYLTRDDIPDDSLSANDNICKKAFWDETAKKPFTILKSDLEFCQRQKIPLPHGYYVPRIKENFAWLFFDGALRETTCAKTGKRVLTTLPAKLDGRILSEEAYLETIVG</sequence>
<dbReference type="AlphaFoldDB" id="A0A1F4XKK2"/>
<evidence type="ECO:0000313" key="2">
    <source>
        <dbReference type="Proteomes" id="UP000177614"/>
    </source>
</evidence>